<evidence type="ECO:0000313" key="10">
    <source>
        <dbReference type="Proteomes" id="UP000239576"/>
    </source>
</evidence>
<protein>
    <submittedName>
        <fullName evidence="9">Biopolymer transporter ExbD</fullName>
    </submittedName>
</protein>
<dbReference type="Pfam" id="PF02472">
    <property type="entry name" value="ExbD"/>
    <property type="match status" value="1"/>
</dbReference>
<dbReference type="GO" id="GO:0015031">
    <property type="term" value="P:protein transport"/>
    <property type="evidence" value="ECO:0007669"/>
    <property type="project" value="UniProtKB-KW"/>
</dbReference>
<keyword evidence="7" id="KW-0813">Transport</keyword>
<keyword evidence="6 8" id="KW-0472">Membrane</keyword>
<dbReference type="PANTHER" id="PTHR30558:SF3">
    <property type="entry name" value="BIOPOLYMER TRANSPORT PROTEIN EXBD-RELATED"/>
    <property type="match status" value="1"/>
</dbReference>
<dbReference type="EMBL" id="PVWK01000102">
    <property type="protein sequence ID" value="PSB26623.1"/>
    <property type="molecule type" value="Genomic_DNA"/>
</dbReference>
<dbReference type="PANTHER" id="PTHR30558">
    <property type="entry name" value="EXBD MEMBRANE COMPONENT OF PMF-DRIVEN MACROMOLECULE IMPORT SYSTEM"/>
    <property type="match status" value="1"/>
</dbReference>
<keyword evidence="5 8" id="KW-1133">Transmembrane helix</keyword>
<dbReference type="GO" id="GO:0022857">
    <property type="term" value="F:transmembrane transporter activity"/>
    <property type="evidence" value="ECO:0007669"/>
    <property type="project" value="InterPro"/>
</dbReference>
<gene>
    <name evidence="9" type="ORF">C7B82_19135</name>
</gene>
<dbReference type="Proteomes" id="UP000239576">
    <property type="component" value="Unassembled WGS sequence"/>
</dbReference>
<comment type="caution">
    <text evidence="9">The sequence shown here is derived from an EMBL/GenBank/DDBJ whole genome shotgun (WGS) entry which is preliminary data.</text>
</comment>
<evidence type="ECO:0000313" key="9">
    <source>
        <dbReference type="EMBL" id="PSB26623.1"/>
    </source>
</evidence>
<organism evidence="9 10">
    <name type="scientific">Stenomitos frigidus ULC18</name>
    <dbReference type="NCBI Taxonomy" id="2107698"/>
    <lineage>
        <taxon>Bacteria</taxon>
        <taxon>Bacillati</taxon>
        <taxon>Cyanobacteriota</taxon>
        <taxon>Cyanophyceae</taxon>
        <taxon>Leptolyngbyales</taxon>
        <taxon>Leptolyngbyaceae</taxon>
        <taxon>Stenomitos</taxon>
    </lineage>
</organism>
<dbReference type="OrthoDB" id="9793581at2"/>
<keyword evidence="4 7" id="KW-0812">Transmembrane</keyword>
<proteinExistence type="inferred from homology"/>
<reference evidence="10" key="1">
    <citation type="submission" date="2018-02" db="EMBL/GenBank/DDBJ databases">
        <authorList>
            <person name="Moore K."/>
            <person name="Momper L."/>
        </authorList>
    </citation>
    <scope>NUCLEOTIDE SEQUENCE [LARGE SCALE GENOMIC DNA]</scope>
    <source>
        <strain evidence="10">ULC18</strain>
    </source>
</reference>
<keyword evidence="7" id="KW-0653">Protein transport</keyword>
<keyword evidence="3" id="KW-1003">Cell membrane</keyword>
<evidence type="ECO:0000256" key="7">
    <source>
        <dbReference type="RuleBase" id="RU003879"/>
    </source>
</evidence>
<comment type="similarity">
    <text evidence="2 7">Belongs to the ExbD/TolR family.</text>
</comment>
<reference evidence="9 10" key="2">
    <citation type="submission" date="2018-03" db="EMBL/GenBank/DDBJ databases">
        <title>The ancient ancestry and fast evolution of plastids.</title>
        <authorList>
            <person name="Moore K.R."/>
            <person name="Magnabosco C."/>
            <person name="Momper L."/>
            <person name="Gold D.A."/>
            <person name="Bosak T."/>
            <person name="Fournier G.P."/>
        </authorList>
    </citation>
    <scope>NUCLEOTIDE SEQUENCE [LARGE SCALE GENOMIC DNA]</scope>
    <source>
        <strain evidence="9 10">ULC18</strain>
    </source>
</reference>
<evidence type="ECO:0000256" key="5">
    <source>
        <dbReference type="ARBA" id="ARBA00022989"/>
    </source>
</evidence>
<sequence>MRRRMPIEPDVPPQINIVPMIDVIFAILTFFIMSTLVLGRFEGLTVNLPKAQSAKPQKTVRATVTLDKQGNLFLNKNAIGLTSLPNSIKQLAQPGQDLVVVLNADGSVTHDHVIAVMDQIRQIPGAKLAIATRHSSQPLTPNPSPRP</sequence>
<dbReference type="GO" id="GO:0005886">
    <property type="term" value="C:plasma membrane"/>
    <property type="evidence" value="ECO:0007669"/>
    <property type="project" value="UniProtKB-SubCell"/>
</dbReference>
<dbReference type="InterPro" id="IPR003400">
    <property type="entry name" value="ExbD"/>
</dbReference>
<evidence type="ECO:0000256" key="8">
    <source>
        <dbReference type="SAM" id="Phobius"/>
    </source>
</evidence>
<name>A0A2T1E1I0_9CYAN</name>
<accession>A0A2T1E1I0</accession>
<feature type="transmembrane region" description="Helical" evidence="8">
    <location>
        <begin position="21"/>
        <end position="41"/>
    </location>
</feature>
<evidence type="ECO:0000256" key="4">
    <source>
        <dbReference type="ARBA" id="ARBA00022692"/>
    </source>
</evidence>
<dbReference type="AlphaFoldDB" id="A0A2T1E1I0"/>
<evidence type="ECO:0000256" key="3">
    <source>
        <dbReference type="ARBA" id="ARBA00022475"/>
    </source>
</evidence>
<evidence type="ECO:0000256" key="1">
    <source>
        <dbReference type="ARBA" id="ARBA00004162"/>
    </source>
</evidence>
<dbReference type="Gene3D" id="3.30.420.270">
    <property type="match status" value="1"/>
</dbReference>
<comment type="subcellular location">
    <subcellularLocation>
        <location evidence="1">Cell membrane</location>
        <topology evidence="1">Single-pass membrane protein</topology>
    </subcellularLocation>
    <subcellularLocation>
        <location evidence="7">Cell membrane</location>
        <topology evidence="7">Single-pass type II membrane protein</topology>
    </subcellularLocation>
</comment>
<keyword evidence="10" id="KW-1185">Reference proteome</keyword>
<dbReference type="RefSeq" id="WP_106257884.1">
    <property type="nucleotide sequence ID" value="NZ_CAWNSW010000040.1"/>
</dbReference>
<evidence type="ECO:0000256" key="2">
    <source>
        <dbReference type="ARBA" id="ARBA00005811"/>
    </source>
</evidence>
<evidence type="ECO:0000256" key="6">
    <source>
        <dbReference type="ARBA" id="ARBA00023136"/>
    </source>
</evidence>